<evidence type="ECO:0000256" key="1">
    <source>
        <dbReference type="ARBA" id="ARBA00008791"/>
    </source>
</evidence>
<dbReference type="PRINTS" id="PR01438">
    <property type="entry name" value="UNVRSLSTRESS"/>
</dbReference>
<dbReference type="Gene3D" id="3.40.50.620">
    <property type="entry name" value="HUPs"/>
    <property type="match status" value="1"/>
</dbReference>
<dbReference type="Pfam" id="PF00582">
    <property type="entry name" value="Usp"/>
    <property type="match status" value="1"/>
</dbReference>
<proteinExistence type="inferred from homology"/>
<dbReference type="PANTHER" id="PTHR46268:SF6">
    <property type="entry name" value="UNIVERSAL STRESS PROTEIN UP12"/>
    <property type="match status" value="1"/>
</dbReference>
<evidence type="ECO:0000313" key="3">
    <source>
        <dbReference type="EMBL" id="RPF52003.1"/>
    </source>
</evidence>
<evidence type="ECO:0000313" key="4">
    <source>
        <dbReference type="Proteomes" id="UP000271783"/>
    </source>
</evidence>
<dbReference type="RefSeq" id="WP_069574646.1">
    <property type="nucleotide sequence ID" value="NZ_RKRG01000002.1"/>
</dbReference>
<name>A0A3N5B3W4_9EURY</name>
<gene>
    <name evidence="3" type="ORF">EDC42_1347</name>
</gene>
<reference evidence="3 4" key="1">
    <citation type="submission" date="2018-11" db="EMBL/GenBank/DDBJ databases">
        <title>Genomic Encyclopedia of Type Strains, Phase IV (KMG-IV): sequencing the most valuable type-strain genomes for metagenomic binning, comparative biology and taxonomic classification.</title>
        <authorList>
            <person name="Goeker M."/>
        </authorList>
    </citation>
    <scope>NUCLEOTIDE SEQUENCE [LARGE SCALE GENOMIC DNA]</scope>
    <source>
        <strain evidence="3 4">DSM 11977</strain>
    </source>
</reference>
<dbReference type="PANTHER" id="PTHR46268">
    <property type="entry name" value="STRESS RESPONSE PROTEIN NHAX"/>
    <property type="match status" value="1"/>
</dbReference>
<dbReference type="CDD" id="cd00293">
    <property type="entry name" value="USP-like"/>
    <property type="match status" value="1"/>
</dbReference>
<evidence type="ECO:0000259" key="2">
    <source>
        <dbReference type="Pfam" id="PF00582"/>
    </source>
</evidence>
<organism evidence="3 4">
    <name type="scientific">Methanobrevibacter gottschalkii DSM 11977</name>
    <dbReference type="NCBI Taxonomy" id="1122229"/>
    <lineage>
        <taxon>Archaea</taxon>
        <taxon>Methanobacteriati</taxon>
        <taxon>Methanobacteriota</taxon>
        <taxon>Methanomada group</taxon>
        <taxon>Methanobacteria</taxon>
        <taxon>Methanobacteriales</taxon>
        <taxon>Methanobacteriaceae</taxon>
        <taxon>Methanobrevibacter</taxon>
    </lineage>
</organism>
<comment type="caution">
    <text evidence="3">The sequence shown here is derived from an EMBL/GenBank/DDBJ whole genome shotgun (WGS) entry which is preliminary data.</text>
</comment>
<feature type="domain" description="UspA" evidence="2">
    <location>
        <begin position="1"/>
        <end position="139"/>
    </location>
</feature>
<dbReference type="InterPro" id="IPR014729">
    <property type="entry name" value="Rossmann-like_a/b/a_fold"/>
</dbReference>
<accession>A0A3N5B3W4</accession>
<keyword evidence="4" id="KW-1185">Reference proteome</keyword>
<sequence length="141" mass="15803">MYKKILLPTDGSGYADQEIDRVTRLINEDGEIIILSVAPKLSTSAFQRRKDIEQLNKTFFEEAEDVVEKMKNKFPENYNIKTITKYGFPAETITNTAKEEGAELIVISASGKSGIHQFVIGSVAEKVLKLSEIDVLLVHNK</sequence>
<dbReference type="AlphaFoldDB" id="A0A3N5B3W4"/>
<dbReference type="SUPFAM" id="SSF52402">
    <property type="entry name" value="Adenine nucleotide alpha hydrolases-like"/>
    <property type="match status" value="1"/>
</dbReference>
<dbReference type="InterPro" id="IPR006016">
    <property type="entry name" value="UspA"/>
</dbReference>
<dbReference type="EMBL" id="RKRG01000002">
    <property type="protein sequence ID" value="RPF52003.1"/>
    <property type="molecule type" value="Genomic_DNA"/>
</dbReference>
<dbReference type="Proteomes" id="UP000271783">
    <property type="component" value="Unassembled WGS sequence"/>
</dbReference>
<protein>
    <submittedName>
        <fullName evidence="3">Nucleotide-binding universal stress UspA family protein</fullName>
    </submittedName>
</protein>
<dbReference type="InterPro" id="IPR006015">
    <property type="entry name" value="Universal_stress_UspA"/>
</dbReference>
<comment type="similarity">
    <text evidence="1">Belongs to the universal stress protein A family.</text>
</comment>